<keyword evidence="2" id="KW-1185">Reference proteome</keyword>
<name>A0ACC3CH56_PYRYE</name>
<accession>A0ACC3CH56</accession>
<evidence type="ECO:0000313" key="1">
    <source>
        <dbReference type="EMBL" id="KAK1869527.1"/>
    </source>
</evidence>
<evidence type="ECO:0000313" key="2">
    <source>
        <dbReference type="Proteomes" id="UP000798662"/>
    </source>
</evidence>
<comment type="caution">
    <text evidence="1">The sequence shown here is derived from an EMBL/GenBank/DDBJ whole genome shotgun (WGS) entry which is preliminary data.</text>
</comment>
<reference evidence="1" key="1">
    <citation type="submission" date="2019-11" db="EMBL/GenBank/DDBJ databases">
        <title>Nori genome reveals adaptations in red seaweeds to the harsh intertidal environment.</title>
        <authorList>
            <person name="Wang D."/>
            <person name="Mao Y."/>
        </authorList>
    </citation>
    <scope>NUCLEOTIDE SEQUENCE</scope>
    <source>
        <tissue evidence="1">Gametophyte</tissue>
    </source>
</reference>
<gene>
    <name evidence="1" type="ORF">I4F81_012002</name>
</gene>
<protein>
    <submittedName>
        <fullName evidence="1">Uncharacterized protein</fullName>
    </submittedName>
</protein>
<sequence length="212" mass="22431">MLAAVVRVVRGAVLLVWAAVRVVRGAVLLVWASVRVGAALVRLSVRALPPPLPMTGLPWWGGGCCWTPPALPTLPSVSAPVGGRLALPRVLLWGLVVVRLAAAMLLRLPPPLPVFCCRGGELPLLVGLLVAAVPLRRRGLLLAGVSVRSVVLVVRLVVLVWPPLALLVCVVGGALWRPLSFFAVRFRVVRLSAGGGQRLSLGLLVWWALVAV</sequence>
<organism evidence="1 2">
    <name type="scientific">Pyropia yezoensis</name>
    <name type="common">Susabi-nori</name>
    <name type="synonym">Porphyra yezoensis</name>
    <dbReference type="NCBI Taxonomy" id="2788"/>
    <lineage>
        <taxon>Eukaryota</taxon>
        <taxon>Rhodophyta</taxon>
        <taxon>Bangiophyceae</taxon>
        <taxon>Bangiales</taxon>
        <taxon>Bangiaceae</taxon>
        <taxon>Pyropia</taxon>
    </lineage>
</organism>
<dbReference type="Proteomes" id="UP000798662">
    <property type="component" value="Chromosome 3"/>
</dbReference>
<proteinExistence type="predicted"/>
<dbReference type="EMBL" id="CM020620">
    <property type="protein sequence ID" value="KAK1869527.1"/>
    <property type="molecule type" value="Genomic_DNA"/>
</dbReference>